<keyword evidence="1" id="KW-0812">Transmembrane</keyword>
<dbReference type="PANTHER" id="PTHR40761">
    <property type="entry name" value="CONSERVED INTEGRAL MEMBRANE ALANINE VALINE AND LEUCINE RICH PROTEIN-RELATED"/>
    <property type="match status" value="1"/>
</dbReference>
<feature type="transmembrane region" description="Helical" evidence="1">
    <location>
        <begin position="6"/>
        <end position="26"/>
    </location>
</feature>
<dbReference type="NCBIfam" id="NF038012">
    <property type="entry name" value="DMT_1"/>
    <property type="match status" value="1"/>
</dbReference>
<dbReference type="AlphaFoldDB" id="A0A934QQK8"/>
<evidence type="ECO:0000313" key="2">
    <source>
        <dbReference type="EMBL" id="MBK1783904.1"/>
    </source>
</evidence>
<feature type="transmembrane region" description="Helical" evidence="1">
    <location>
        <begin position="47"/>
        <end position="69"/>
    </location>
</feature>
<keyword evidence="3" id="KW-1185">Reference proteome</keyword>
<accession>A0A934QQK8</accession>
<feature type="transmembrane region" description="Helical" evidence="1">
    <location>
        <begin position="164"/>
        <end position="187"/>
    </location>
</feature>
<evidence type="ECO:0000313" key="3">
    <source>
        <dbReference type="Proteomes" id="UP000635245"/>
    </source>
</evidence>
<keyword evidence="1" id="KW-1133">Transmembrane helix</keyword>
<dbReference type="PANTHER" id="PTHR40761:SF1">
    <property type="entry name" value="CONSERVED INTEGRAL MEMBRANE ALANINE VALINE AND LEUCINE RICH PROTEIN-RELATED"/>
    <property type="match status" value="1"/>
</dbReference>
<dbReference type="SUPFAM" id="SSF103481">
    <property type="entry name" value="Multidrug resistance efflux transporter EmrE"/>
    <property type="match status" value="1"/>
</dbReference>
<name>A0A934QQK8_9PSEU</name>
<dbReference type="EMBL" id="JAENJH010000001">
    <property type="protein sequence ID" value="MBK1783904.1"/>
    <property type="molecule type" value="Genomic_DNA"/>
</dbReference>
<protein>
    <submittedName>
        <fullName evidence="2">DMT family transporter</fullName>
    </submittedName>
</protein>
<reference evidence="2" key="1">
    <citation type="submission" date="2020-12" db="EMBL/GenBank/DDBJ databases">
        <title>Prauserella sp. ASG 168, a novel actinomycete isolated from cave rock.</title>
        <authorList>
            <person name="Suriyachadkun C."/>
        </authorList>
    </citation>
    <scope>NUCLEOTIDE SEQUENCE</scope>
    <source>
        <strain evidence="2">ASG 168</strain>
    </source>
</reference>
<dbReference type="InterPro" id="IPR037185">
    <property type="entry name" value="EmrE-like"/>
</dbReference>
<feature type="transmembrane region" description="Helical" evidence="1">
    <location>
        <begin position="75"/>
        <end position="96"/>
    </location>
</feature>
<evidence type="ECO:0000256" key="1">
    <source>
        <dbReference type="SAM" id="Phobius"/>
    </source>
</evidence>
<feature type="transmembrane region" description="Helical" evidence="1">
    <location>
        <begin position="132"/>
        <end position="152"/>
    </location>
</feature>
<dbReference type="Proteomes" id="UP000635245">
    <property type="component" value="Unassembled WGS sequence"/>
</dbReference>
<proteinExistence type="predicted"/>
<gene>
    <name evidence="2" type="ORF">JHE00_06135</name>
</gene>
<feature type="transmembrane region" description="Helical" evidence="1">
    <location>
        <begin position="254"/>
        <end position="275"/>
    </location>
</feature>
<feature type="transmembrane region" description="Helical" evidence="1">
    <location>
        <begin position="199"/>
        <end position="218"/>
    </location>
</feature>
<comment type="caution">
    <text evidence="2">The sequence shown here is derived from an EMBL/GenBank/DDBJ whole genome shotgun (WGS) entry which is preliminary data.</text>
</comment>
<keyword evidence="1" id="KW-0472">Membrane</keyword>
<feature type="transmembrane region" description="Helical" evidence="1">
    <location>
        <begin position="103"/>
        <end position="120"/>
    </location>
</feature>
<organism evidence="2 3">
    <name type="scientific">Prauserella cavernicola</name>
    <dbReference type="NCBI Taxonomy" id="2800127"/>
    <lineage>
        <taxon>Bacteria</taxon>
        <taxon>Bacillati</taxon>
        <taxon>Actinomycetota</taxon>
        <taxon>Actinomycetes</taxon>
        <taxon>Pseudonocardiales</taxon>
        <taxon>Pseudonocardiaceae</taxon>
        <taxon>Prauserella</taxon>
    </lineage>
</organism>
<sequence>MFLVVFVALLAAAANALGSVLQRVGVRTVPRNERMSVRVLRRFASQRVWLLGITATLAGTALQAIALAFGPLVLVQPLLISELCFALVLSGLAFGSRLRTREWAAVGATAAGVALLLVALAPGGGSPRDASIGAWILGCLLTIAVVGCLVLLNHRDRHAHHAVYLGTAAGTWFAFTAALVAAVTAALTAGGVVAALSAWQTYGLILAGPAGFFLLQQMLRAGRLEASQPALVLSNPLAALGWGVVVFGEHVRGGGWITVDLLALAVIAVATSMLARSSLLNDRAAAD</sequence>
<dbReference type="RefSeq" id="WP_200315536.1">
    <property type="nucleotide sequence ID" value="NZ_JAENJH010000001.1"/>
</dbReference>